<evidence type="ECO:0000313" key="1">
    <source>
        <dbReference type="EMBL" id="OGH82318.1"/>
    </source>
</evidence>
<evidence type="ECO:0000313" key="2">
    <source>
        <dbReference type="Proteomes" id="UP000176300"/>
    </source>
</evidence>
<proteinExistence type="predicted"/>
<reference evidence="1 2" key="1">
    <citation type="journal article" date="2016" name="Nat. Commun.">
        <title>Thousands of microbial genomes shed light on interconnected biogeochemical processes in an aquifer system.</title>
        <authorList>
            <person name="Anantharaman K."/>
            <person name="Brown C.T."/>
            <person name="Hug L.A."/>
            <person name="Sharon I."/>
            <person name="Castelle C.J."/>
            <person name="Probst A.J."/>
            <person name="Thomas B.C."/>
            <person name="Singh A."/>
            <person name="Wilkins M.J."/>
            <person name="Karaoz U."/>
            <person name="Brodie E.L."/>
            <person name="Williams K.H."/>
            <person name="Hubbard S.S."/>
            <person name="Banfield J.F."/>
        </authorList>
    </citation>
    <scope>NUCLEOTIDE SEQUENCE [LARGE SCALE GENOMIC DNA]</scope>
</reference>
<dbReference type="EMBL" id="MFQS01000044">
    <property type="protein sequence ID" value="OGH82318.1"/>
    <property type="molecule type" value="Genomic_DNA"/>
</dbReference>
<comment type="caution">
    <text evidence="1">The sequence shown here is derived from an EMBL/GenBank/DDBJ whole genome shotgun (WGS) entry which is preliminary data.</text>
</comment>
<sequence length="146" mass="17375">MQLNLTKEQLKEMILAAMFYSWVRGGLADGRGEDFEQYHKLEEHLLSVAKVNGFNDLAENFRGSLLPSDEMSEQVEEIMSDYDDDTFWHELTMRLGKRDFWRTVSPGEEKEAEERGWLPERIHEIYKKYEDEFDEYDIGRLKIVED</sequence>
<accession>A0A1F6NET9</accession>
<name>A0A1F6NET9_9BACT</name>
<gene>
    <name evidence="1" type="ORF">A2373_02370</name>
</gene>
<dbReference type="Proteomes" id="UP000176300">
    <property type="component" value="Unassembled WGS sequence"/>
</dbReference>
<dbReference type="STRING" id="1798697.A2373_02370"/>
<organism evidence="1 2">
    <name type="scientific">Candidatus Magasanikbacteria bacterium RIFOXYB1_FULL_40_15</name>
    <dbReference type="NCBI Taxonomy" id="1798697"/>
    <lineage>
        <taxon>Bacteria</taxon>
        <taxon>Candidatus Magasanikiibacteriota</taxon>
    </lineage>
</organism>
<dbReference type="AlphaFoldDB" id="A0A1F6NET9"/>
<protein>
    <submittedName>
        <fullName evidence="1">Uncharacterized protein</fullName>
    </submittedName>
</protein>